<sequence length="435" mass="47813">MLTQQHKGYQDLPGGMAAVQLQQQSAYMGGYMGQSYNASPPPPSVPGMRGGSTGDMRGGSATGDMGALGCVGSGGYASSESPELHPDRTVIPPQGPTTAAQAEKYRRSYTHAKPPYSYISLITMAIQNSTSKMLTLSEIYQFIMDLFPYYRQNQQRWQNSIRHSLSFNDCFVKVPRTPDKPGKGSFWTLHPDSGNMFENGCYLRRQKRFKCEKRENPLTRSSGAHQTKSSSHSHSTSHPSHKQQQQQQGKQAGVLQNTSQNTAAGDTGHGCAGLDGHHPHVNNSFDSTLQQQQQHNLWNQNHAGHQSGLGQQQLQQLQQQQQMFGVGGMEGMHPQLASLGLSHESLLKIDPHFNPTNHPFSISNIINNAENKAELKLYEMQFAQGYGAPVTPPQSQGNQHMSSDSTLHGSAPAESNSYNGFHPSLYQMYQTPTSL</sequence>
<dbReference type="InParanoid" id="A0A7M7KNY5"/>
<dbReference type="FunCoup" id="A0A7M7KNY5">
    <property type="interactions" value="87"/>
</dbReference>
<dbReference type="GeneID" id="111251431"/>
<dbReference type="GO" id="GO:0030154">
    <property type="term" value="P:cell differentiation"/>
    <property type="evidence" value="ECO:0007669"/>
    <property type="project" value="TreeGrafter"/>
</dbReference>
<reference evidence="7" key="1">
    <citation type="submission" date="2021-01" db="UniProtKB">
        <authorList>
            <consortium name="EnsemblMetazoa"/>
        </authorList>
    </citation>
    <scope>IDENTIFICATION</scope>
</reference>
<accession>A0A7M7KNY5</accession>
<dbReference type="OrthoDB" id="5954824at2759"/>
<feature type="region of interest" description="Disordered" evidence="5">
    <location>
        <begin position="388"/>
        <end position="419"/>
    </location>
</feature>
<comment type="subcellular location">
    <subcellularLocation>
        <location evidence="1 4">Nucleus</location>
    </subcellularLocation>
</comment>
<evidence type="ECO:0000256" key="1">
    <source>
        <dbReference type="ARBA" id="ARBA00004123"/>
    </source>
</evidence>
<dbReference type="OMA" id="HAGHQSG"/>
<feature type="DNA-binding region" description="Fork-head" evidence="4">
    <location>
        <begin position="113"/>
        <end position="207"/>
    </location>
</feature>
<dbReference type="SUPFAM" id="SSF46785">
    <property type="entry name" value="Winged helix' DNA-binding domain"/>
    <property type="match status" value="1"/>
</dbReference>
<dbReference type="CDD" id="cd20041">
    <property type="entry name" value="FH_dFKH"/>
    <property type="match status" value="1"/>
</dbReference>
<dbReference type="InterPro" id="IPR036390">
    <property type="entry name" value="WH_DNA-bd_sf"/>
</dbReference>
<dbReference type="InterPro" id="IPR018122">
    <property type="entry name" value="TF_fork_head_CS_1"/>
</dbReference>
<keyword evidence="8" id="KW-1185">Reference proteome</keyword>
<dbReference type="EnsemblMetazoa" id="XM_022807995">
    <property type="protein sequence ID" value="XP_022663730"/>
    <property type="gene ID" value="LOC111251431"/>
</dbReference>
<protein>
    <recommendedName>
        <fullName evidence="6">Fork-head domain-containing protein</fullName>
    </recommendedName>
</protein>
<proteinExistence type="predicted"/>
<dbReference type="InterPro" id="IPR030456">
    <property type="entry name" value="TF_fork_head_CS_2"/>
</dbReference>
<feature type="compositionally biased region" description="Polar residues" evidence="5">
    <location>
        <begin position="254"/>
        <end position="264"/>
    </location>
</feature>
<dbReference type="Pfam" id="PF00250">
    <property type="entry name" value="Forkhead"/>
    <property type="match status" value="1"/>
</dbReference>
<dbReference type="AlphaFoldDB" id="A0A7M7KNY5"/>
<dbReference type="PROSITE" id="PS50039">
    <property type="entry name" value="FORK_HEAD_3"/>
    <property type="match status" value="1"/>
</dbReference>
<evidence type="ECO:0000256" key="3">
    <source>
        <dbReference type="ARBA" id="ARBA00023242"/>
    </source>
</evidence>
<dbReference type="FunFam" id="1.10.10.10:FF:000042">
    <property type="entry name" value="hepatocyte nuclear factor 3-beta"/>
    <property type="match status" value="1"/>
</dbReference>
<keyword evidence="2 4" id="KW-0238">DNA-binding</keyword>
<feature type="compositionally biased region" description="Low complexity" evidence="5">
    <location>
        <begin position="225"/>
        <end position="248"/>
    </location>
</feature>
<dbReference type="InterPro" id="IPR050211">
    <property type="entry name" value="FOX_domain-containing"/>
</dbReference>
<dbReference type="InterPro" id="IPR001766">
    <property type="entry name" value="Fork_head_dom"/>
</dbReference>
<dbReference type="InterPro" id="IPR047388">
    <property type="entry name" value="FH-like_dFKH"/>
</dbReference>
<feature type="domain" description="Fork-head" evidence="6">
    <location>
        <begin position="113"/>
        <end position="207"/>
    </location>
</feature>
<evidence type="ECO:0000256" key="2">
    <source>
        <dbReference type="ARBA" id="ARBA00023125"/>
    </source>
</evidence>
<dbReference type="Gene3D" id="1.10.10.10">
    <property type="entry name" value="Winged helix-like DNA-binding domain superfamily/Winged helix DNA-binding domain"/>
    <property type="match status" value="1"/>
</dbReference>
<evidence type="ECO:0000313" key="7">
    <source>
        <dbReference type="EnsemblMetazoa" id="XP_022663730"/>
    </source>
</evidence>
<dbReference type="PANTHER" id="PTHR11829">
    <property type="entry name" value="FORKHEAD BOX PROTEIN"/>
    <property type="match status" value="1"/>
</dbReference>
<dbReference type="PRINTS" id="PR00053">
    <property type="entry name" value="FORKHEAD"/>
</dbReference>
<dbReference type="GO" id="GO:0000978">
    <property type="term" value="F:RNA polymerase II cis-regulatory region sequence-specific DNA binding"/>
    <property type="evidence" value="ECO:0007669"/>
    <property type="project" value="TreeGrafter"/>
</dbReference>
<evidence type="ECO:0000256" key="4">
    <source>
        <dbReference type="PROSITE-ProRule" id="PRU00089"/>
    </source>
</evidence>
<evidence type="ECO:0000256" key="5">
    <source>
        <dbReference type="SAM" id="MobiDB-lite"/>
    </source>
</evidence>
<dbReference type="GO" id="GO:0009653">
    <property type="term" value="P:anatomical structure morphogenesis"/>
    <property type="evidence" value="ECO:0007669"/>
    <property type="project" value="TreeGrafter"/>
</dbReference>
<dbReference type="Proteomes" id="UP000594260">
    <property type="component" value="Unplaced"/>
</dbReference>
<dbReference type="InterPro" id="IPR036388">
    <property type="entry name" value="WH-like_DNA-bd_sf"/>
</dbReference>
<dbReference type="PANTHER" id="PTHR11829:SF380">
    <property type="entry name" value="PROTEIN FORK HEAD"/>
    <property type="match status" value="1"/>
</dbReference>
<evidence type="ECO:0000313" key="8">
    <source>
        <dbReference type="Proteomes" id="UP000594260"/>
    </source>
</evidence>
<name>A0A7M7KNY5_VARDE</name>
<dbReference type="SMART" id="SM00339">
    <property type="entry name" value="FH"/>
    <property type="match status" value="1"/>
</dbReference>
<dbReference type="GO" id="GO:0000981">
    <property type="term" value="F:DNA-binding transcription factor activity, RNA polymerase II-specific"/>
    <property type="evidence" value="ECO:0007669"/>
    <property type="project" value="TreeGrafter"/>
</dbReference>
<evidence type="ECO:0000259" key="6">
    <source>
        <dbReference type="PROSITE" id="PS50039"/>
    </source>
</evidence>
<dbReference type="GO" id="GO:0005634">
    <property type="term" value="C:nucleus"/>
    <property type="evidence" value="ECO:0007669"/>
    <property type="project" value="UniProtKB-SubCell"/>
</dbReference>
<organism evidence="7 8">
    <name type="scientific">Varroa destructor</name>
    <name type="common">Honeybee mite</name>
    <dbReference type="NCBI Taxonomy" id="109461"/>
    <lineage>
        <taxon>Eukaryota</taxon>
        <taxon>Metazoa</taxon>
        <taxon>Ecdysozoa</taxon>
        <taxon>Arthropoda</taxon>
        <taxon>Chelicerata</taxon>
        <taxon>Arachnida</taxon>
        <taxon>Acari</taxon>
        <taxon>Parasitiformes</taxon>
        <taxon>Mesostigmata</taxon>
        <taxon>Gamasina</taxon>
        <taxon>Dermanyssoidea</taxon>
        <taxon>Varroidae</taxon>
        <taxon>Varroa</taxon>
    </lineage>
</organism>
<keyword evidence="3 4" id="KW-0539">Nucleus</keyword>
<feature type="compositionally biased region" description="Polar residues" evidence="5">
    <location>
        <begin position="393"/>
        <end position="419"/>
    </location>
</feature>
<dbReference type="KEGG" id="vde:111251431"/>
<feature type="region of interest" description="Disordered" evidence="5">
    <location>
        <begin position="212"/>
        <end position="292"/>
    </location>
</feature>
<dbReference type="RefSeq" id="XP_022663730.1">
    <property type="nucleotide sequence ID" value="XM_022807995.1"/>
</dbReference>
<feature type="region of interest" description="Disordered" evidence="5">
    <location>
        <begin position="76"/>
        <end position="101"/>
    </location>
</feature>
<dbReference type="PROSITE" id="PS00657">
    <property type="entry name" value="FORK_HEAD_1"/>
    <property type="match status" value="1"/>
</dbReference>
<dbReference type="PROSITE" id="PS00658">
    <property type="entry name" value="FORK_HEAD_2"/>
    <property type="match status" value="1"/>
</dbReference>